<dbReference type="RefSeq" id="WP_150038577.1">
    <property type="nucleotide sequence ID" value="NZ_OW485601.1"/>
</dbReference>
<gene>
    <name evidence="1" type="ORF">F1189_01030</name>
</gene>
<reference evidence="1 2" key="1">
    <citation type="submission" date="2019-09" db="EMBL/GenBank/DDBJ databases">
        <title>Genome sequence of Rhodovastum atsumiense, a diverse member of the Acetobacteraceae family of non-sulfur purple photosynthetic bacteria.</title>
        <authorList>
            <person name="Meyer T."/>
            <person name="Kyndt J."/>
        </authorList>
    </citation>
    <scope>NUCLEOTIDE SEQUENCE [LARGE SCALE GENOMIC DNA]</scope>
    <source>
        <strain evidence="1 2">DSM 21279</strain>
    </source>
</reference>
<keyword evidence="2" id="KW-1185">Reference proteome</keyword>
<evidence type="ECO:0008006" key="3">
    <source>
        <dbReference type="Google" id="ProtNLM"/>
    </source>
</evidence>
<evidence type="ECO:0000313" key="2">
    <source>
        <dbReference type="Proteomes" id="UP000325255"/>
    </source>
</evidence>
<protein>
    <recommendedName>
        <fullName evidence="3">Flagellar protein FlgN</fullName>
    </recommendedName>
</protein>
<dbReference type="Proteomes" id="UP000325255">
    <property type="component" value="Unassembled WGS sequence"/>
</dbReference>
<accession>A0A5M6J2J5</accession>
<organism evidence="1 2">
    <name type="scientific">Rhodovastum atsumiense</name>
    <dbReference type="NCBI Taxonomy" id="504468"/>
    <lineage>
        <taxon>Bacteria</taxon>
        <taxon>Pseudomonadati</taxon>
        <taxon>Pseudomonadota</taxon>
        <taxon>Alphaproteobacteria</taxon>
        <taxon>Acetobacterales</taxon>
        <taxon>Acetobacteraceae</taxon>
        <taxon>Rhodovastum</taxon>
    </lineage>
</organism>
<name>A0A5M6J2J5_9PROT</name>
<evidence type="ECO:0000313" key="1">
    <source>
        <dbReference type="EMBL" id="KAA5614741.1"/>
    </source>
</evidence>
<proteinExistence type="predicted"/>
<dbReference type="EMBL" id="VWPK01000001">
    <property type="protein sequence ID" value="KAA5614741.1"/>
    <property type="molecule type" value="Genomic_DNA"/>
</dbReference>
<sequence length="133" mass="14119">MIRNLIEAATALAGTLERENQALMLLDLARAAALLPEKRRAITAFNAAQACARQDTDLPPELRRTIADLTTRLRGLAIENRRLLGRGITAQARVIEVVAQAARIQHATTGSYRASGIVAGARTAAPLAISAAV</sequence>
<comment type="caution">
    <text evidence="1">The sequence shown here is derived from an EMBL/GenBank/DDBJ whole genome shotgun (WGS) entry which is preliminary data.</text>
</comment>
<dbReference type="AlphaFoldDB" id="A0A5M6J2J5"/>